<comment type="function">
    <text evidence="4">Part of the endoplasmic reticulum membrane protein complex (EMC) that enables the energy-independent insertion into endoplasmic reticulum membranes of newly synthesized membrane proteins.</text>
</comment>
<feature type="domain" description="EMC2 TPR-like" evidence="5">
    <location>
        <begin position="81"/>
        <end position="189"/>
    </location>
</feature>
<keyword evidence="4" id="KW-0472">Membrane</keyword>
<keyword evidence="4" id="KW-0256">Endoplasmic reticulum</keyword>
<evidence type="ECO:0000256" key="1">
    <source>
        <dbReference type="ARBA" id="ARBA00010361"/>
    </source>
</evidence>
<evidence type="ECO:0000259" key="5">
    <source>
        <dbReference type="Pfam" id="PF22890"/>
    </source>
</evidence>
<comment type="subcellular location">
    <subcellularLocation>
        <location evidence="4">Endoplasmic reticulum membrane</location>
        <topology evidence="4">Peripheral membrane protein</topology>
        <orientation evidence="4">Cytoplasmic side</orientation>
    </subcellularLocation>
</comment>
<dbReference type="InterPro" id="IPR011990">
    <property type="entry name" value="TPR-like_helical_dom_sf"/>
</dbReference>
<keyword evidence="3" id="KW-0802">TPR repeat</keyword>
<evidence type="ECO:0000256" key="3">
    <source>
        <dbReference type="ARBA" id="ARBA00022803"/>
    </source>
</evidence>
<protein>
    <recommendedName>
        <fullName evidence="4">ER membrane protein complex subunit 2</fullName>
    </recommendedName>
</protein>
<comment type="caution">
    <text evidence="6">The sequence shown here is derived from an EMBL/GenBank/DDBJ whole genome shotgun (WGS) entry which is preliminary data.</text>
</comment>
<dbReference type="SUPFAM" id="SSF48452">
    <property type="entry name" value="TPR-like"/>
    <property type="match status" value="1"/>
</dbReference>
<accession>A0ABQ9G1Z4</accession>
<evidence type="ECO:0000256" key="4">
    <source>
        <dbReference type="RuleBase" id="RU367091"/>
    </source>
</evidence>
<dbReference type="Gene3D" id="1.25.40.10">
    <property type="entry name" value="Tetratricopeptide repeat domain"/>
    <property type="match status" value="1"/>
</dbReference>
<reference evidence="6 7" key="1">
    <citation type="submission" date="2023-02" db="EMBL/GenBank/DDBJ databases">
        <title>LHISI_Scaffold_Assembly.</title>
        <authorList>
            <person name="Stuart O.P."/>
            <person name="Cleave R."/>
            <person name="Magrath M.J.L."/>
            <person name="Mikheyev A.S."/>
        </authorList>
    </citation>
    <scope>NUCLEOTIDE SEQUENCE [LARGE SCALE GENOMIC DNA]</scope>
    <source>
        <strain evidence="6">Daus_M_001</strain>
        <tissue evidence="6">Leg muscle</tissue>
    </source>
</reference>
<keyword evidence="7" id="KW-1185">Reference proteome</keyword>
<dbReference type="InterPro" id="IPR019734">
    <property type="entry name" value="TPR_rpt"/>
</dbReference>
<dbReference type="InterPro" id="IPR055217">
    <property type="entry name" value="TPR_EMC2"/>
</dbReference>
<dbReference type="Pfam" id="PF22890">
    <property type="entry name" value="TPR_EMC2"/>
    <property type="match status" value="1"/>
</dbReference>
<keyword evidence="2" id="KW-0677">Repeat</keyword>
<organism evidence="6 7">
    <name type="scientific">Dryococelus australis</name>
    <dbReference type="NCBI Taxonomy" id="614101"/>
    <lineage>
        <taxon>Eukaryota</taxon>
        <taxon>Metazoa</taxon>
        <taxon>Ecdysozoa</taxon>
        <taxon>Arthropoda</taxon>
        <taxon>Hexapoda</taxon>
        <taxon>Insecta</taxon>
        <taxon>Pterygota</taxon>
        <taxon>Neoptera</taxon>
        <taxon>Polyneoptera</taxon>
        <taxon>Phasmatodea</taxon>
        <taxon>Verophasmatodea</taxon>
        <taxon>Anareolatae</taxon>
        <taxon>Phasmatidae</taxon>
        <taxon>Eurycanthinae</taxon>
        <taxon>Dryococelus</taxon>
    </lineage>
</organism>
<dbReference type="InterPro" id="IPR039856">
    <property type="entry name" value="EMC2-like"/>
</dbReference>
<evidence type="ECO:0000313" key="6">
    <source>
        <dbReference type="EMBL" id="KAJ8866494.1"/>
    </source>
</evidence>
<proteinExistence type="inferred from homology"/>
<dbReference type="SMART" id="SM00028">
    <property type="entry name" value="TPR"/>
    <property type="match status" value="3"/>
</dbReference>
<dbReference type="Proteomes" id="UP001159363">
    <property type="component" value="Chromosome 15"/>
</dbReference>
<evidence type="ECO:0000256" key="2">
    <source>
        <dbReference type="ARBA" id="ARBA00022737"/>
    </source>
</evidence>
<name>A0ABQ9G1Z4_9NEOP</name>
<sequence>MHWTEARDLLRCWREENVRKSLKVVDIWESVLGKKMNKLGDEKLLVLEQVCIAALDCNRQEVADYCLKALRAEFPTSLRVHRLRALQLEALKQYDEALDLLEKIIKQDETNAAPRKRKVAILKAKGKTSDAIKELTEYLKKYMSDQEGWQELCELYLFEQDFNKAAFCLEELILHNPHSHLIHQRYADIRYTQGGTENIEIARAHYCLALKINPNNIRALYGLFMCATNIALNPKTTPVKRKGASKLAKWALKELNSSLLNSGKYFLWHQKCGGESKRQADKLTPREGVPSVGALPLCTPWHLLSLGADVYREWYYGYRKDTLKWIKNKVVLYYIFTVGT</sequence>
<gene>
    <name evidence="6" type="ORF">PR048_032337</name>
</gene>
<dbReference type="PANTHER" id="PTHR12760">
    <property type="entry name" value="TETRATRICOPEPTIDE REPEAT PROTEIN"/>
    <property type="match status" value="1"/>
</dbReference>
<comment type="similarity">
    <text evidence="1 4">Belongs to the EMC2 family.</text>
</comment>
<evidence type="ECO:0000313" key="7">
    <source>
        <dbReference type="Proteomes" id="UP001159363"/>
    </source>
</evidence>
<comment type="subunit">
    <text evidence="4">Component of the ER membrane protein complex (EMC).</text>
</comment>
<dbReference type="EMBL" id="JARBHB010000016">
    <property type="protein sequence ID" value="KAJ8866494.1"/>
    <property type="molecule type" value="Genomic_DNA"/>
</dbReference>